<keyword evidence="1" id="KW-0812">Transmembrane</keyword>
<dbReference type="EMBL" id="HACA01010281">
    <property type="protein sequence ID" value="CDW27642.1"/>
    <property type="molecule type" value="Transcribed_RNA"/>
</dbReference>
<dbReference type="AlphaFoldDB" id="A0A0K2TPQ7"/>
<feature type="transmembrane region" description="Helical" evidence="1">
    <location>
        <begin position="16"/>
        <end position="34"/>
    </location>
</feature>
<evidence type="ECO:0000313" key="2">
    <source>
        <dbReference type="EMBL" id="CDW27642.1"/>
    </source>
</evidence>
<evidence type="ECO:0000256" key="1">
    <source>
        <dbReference type="SAM" id="Phobius"/>
    </source>
</evidence>
<reference evidence="2" key="1">
    <citation type="submission" date="2014-05" db="EMBL/GenBank/DDBJ databases">
        <authorList>
            <person name="Chronopoulou M."/>
        </authorList>
    </citation>
    <scope>NUCLEOTIDE SEQUENCE</scope>
    <source>
        <tissue evidence="2">Whole organism</tissue>
    </source>
</reference>
<keyword evidence="1" id="KW-0472">Membrane</keyword>
<sequence>MRDTSTVTVVHTFRPLIYSSTYAIYNYIYIMYILEGI</sequence>
<organism evidence="2">
    <name type="scientific">Lepeophtheirus salmonis</name>
    <name type="common">Salmon louse</name>
    <name type="synonym">Caligus salmonis</name>
    <dbReference type="NCBI Taxonomy" id="72036"/>
    <lineage>
        <taxon>Eukaryota</taxon>
        <taxon>Metazoa</taxon>
        <taxon>Ecdysozoa</taxon>
        <taxon>Arthropoda</taxon>
        <taxon>Crustacea</taxon>
        <taxon>Multicrustacea</taxon>
        <taxon>Hexanauplia</taxon>
        <taxon>Copepoda</taxon>
        <taxon>Siphonostomatoida</taxon>
        <taxon>Caligidae</taxon>
        <taxon>Lepeophtheirus</taxon>
    </lineage>
</organism>
<keyword evidence="1" id="KW-1133">Transmembrane helix</keyword>
<protein>
    <submittedName>
        <fullName evidence="2">Uncharacterized protein</fullName>
    </submittedName>
</protein>
<name>A0A0K2TPQ7_LEPSM</name>
<accession>A0A0K2TPQ7</accession>
<proteinExistence type="predicted"/>